<dbReference type="Proteomes" id="UP000233618">
    <property type="component" value="Unassembled WGS sequence"/>
</dbReference>
<evidence type="ECO:0000256" key="1">
    <source>
        <dbReference type="SAM" id="Phobius"/>
    </source>
</evidence>
<reference evidence="2 3" key="1">
    <citation type="journal article" date="2017" name="Front. Microbiol.">
        <title>Labilibaculum manganireducens gen. nov., sp. nov. and Labilibaculum filiforme sp. nov., Novel Bacteroidetes Isolated from Subsurface Sediments of the Baltic Sea.</title>
        <authorList>
            <person name="Vandieken V."/>
            <person name="Marshall I.P."/>
            <person name="Niemann H."/>
            <person name="Engelen B."/>
            <person name="Cypionka H."/>
        </authorList>
    </citation>
    <scope>NUCLEOTIDE SEQUENCE [LARGE SCALE GENOMIC DNA]</scope>
    <source>
        <strain evidence="2 3">59.10-2M</strain>
    </source>
</reference>
<name>A0A2N3HZ28_9BACT</name>
<comment type="caution">
    <text evidence="2">The sequence shown here is derived from an EMBL/GenBank/DDBJ whole genome shotgun (WGS) entry which is preliminary data.</text>
</comment>
<feature type="transmembrane region" description="Helical" evidence="1">
    <location>
        <begin position="63"/>
        <end position="81"/>
    </location>
</feature>
<protein>
    <submittedName>
        <fullName evidence="2">Uncharacterized protein</fullName>
    </submittedName>
</protein>
<dbReference type="RefSeq" id="WP_101310924.1">
    <property type="nucleotide sequence ID" value="NZ_MVDE01000030.1"/>
</dbReference>
<dbReference type="EMBL" id="MVDE01000030">
    <property type="protein sequence ID" value="PKQ63287.1"/>
    <property type="molecule type" value="Genomic_DNA"/>
</dbReference>
<evidence type="ECO:0000313" key="2">
    <source>
        <dbReference type="EMBL" id="PKQ63287.1"/>
    </source>
</evidence>
<dbReference type="AlphaFoldDB" id="A0A2N3HZ28"/>
<keyword evidence="1" id="KW-0472">Membrane</keyword>
<keyword evidence="1" id="KW-1133">Transmembrane helix</keyword>
<feature type="transmembrane region" description="Helical" evidence="1">
    <location>
        <begin position="21"/>
        <end position="43"/>
    </location>
</feature>
<feature type="transmembrane region" description="Helical" evidence="1">
    <location>
        <begin position="102"/>
        <end position="127"/>
    </location>
</feature>
<keyword evidence="3" id="KW-1185">Reference proteome</keyword>
<gene>
    <name evidence="2" type="ORF">BZG01_16330</name>
</gene>
<keyword evidence="1" id="KW-0812">Transmembrane</keyword>
<evidence type="ECO:0000313" key="3">
    <source>
        <dbReference type="Proteomes" id="UP000233618"/>
    </source>
</evidence>
<sequence length="138" mass="16102">MFNWIVFRIFEYFSKKDDSIAISNTINFMVLLQASMLVPLFLILNLFVKIDAKVFGDNDNAKYLIGVPLAIVLLVVNSFFYKKKLQGDYLKKLEVLFYKEKYKISVWIIFLAPVFFAFVCPIIYGILNGTLSFPFLER</sequence>
<organism evidence="2 3">
    <name type="scientific">Labilibaculum manganireducens</name>
    <dbReference type="NCBI Taxonomy" id="1940525"/>
    <lineage>
        <taxon>Bacteria</taxon>
        <taxon>Pseudomonadati</taxon>
        <taxon>Bacteroidota</taxon>
        <taxon>Bacteroidia</taxon>
        <taxon>Marinilabiliales</taxon>
        <taxon>Marinifilaceae</taxon>
        <taxon>Labilibaculum</taxon>
    </lineage>
</organism>
<accession>A0A2N3HZ28</accession>
<proteinExistence type="predicted"/>